<dbReference type="PANTHER" id="PTHR31900:SF32">
    <property type="entry name" value="F-BOX_RNI_FBD-LIKE DOMAIN PROTEIN"/>
    <property type="match status" value="1"/>
</dbReference>
<dbReference type="PANTHER" id="PTHR31900">
    <property type="entry name" value="F-BOX/RNI SUPERFAMILY PROTEIN-RELATED"/>
    <property type="match status" value="1"/>
</dbReference>
<dbReference type="InterPro" id="IPR036047">
    <property type="entry name" value="F-box-like_dom_sf"/>
</dbReference>
<gene>
    <name evidence="2" type="ORF">PHJA_002123100</name>
</gene>
<evidence type="ECO:0000259" key="1">
    <source>
        <dbReference type="Pfam" id="PF23622"/>
    </source>
</evidence>
<evidence type="ECO:0000313" key="3">
    <source>
        <dbReference type="Proteomes" id="UP000653305"/>
    </source>
</evidence>
<reference evidence="2" key="1">
    <citation type="submission" date="2020-07" db="EMBL/GenBank/DDBJ databases">
        <title>Ethylene signaling mediates host invasion by parasitic plants.</title>
        <authorList>
            <person name="Yoshida S."/>
        </authorList>
    </citation>
    <scope>NUCLEOTIDE SEQUENCE</scope>
    <source>
        <strain evidence="2">Okayama</strain>
    </source>
</reference>
<dbReference type="Pfam" id="PF23622">
    <property type="entry name" value="LRR_At1g61320_AtMIF1"/>
    <property type="match status" value="1"/>
</dbReference>
<dbReference type="InterPro" id="IPR055357">
    <property type="entry name" value="LRR_At1g61320_AtMIF1"/>
</dbReference>
<name>A0A830CJ44_9LAMI</name>
<dbReference type="OrthoDB" id="1304294at2759"/>
<accession>A0A830CJ44</accession>
<feature type="domain" description="At1g61320/AtMIF1 LRR" evidence="1">
    <location>
        <begin position="97"/>
        <end position="461"/>
    </location>
</feature>
<dbReference type="InterPro" id="IPR032675">
    <property type="entry name" value="LRR_dom_sf"/>
</dbReference>
<dbReference type="SUPFAM" id="SSF81383">
    <property type="entry name" value="F-box domain"/>
    <property type="match status" value="1"/>
</dbReference>
<keyword evidence="3" id="KW-1185">Reference proteome</keyword>
<dbReference type="AlphaFoldDB" id="A0A830CJ44"/>
<organism evidence="2 3">
    <name type="scientific">Phtheirospermum japonicum</name>
    <dbReference type="NCBI Taxonomy" id="374723"/>
    <lineage>
        <taxon>Eukaryota</taxon>
        <taxon>Viridiplantae</taxon>
        <taxon>Streptophyta</taxon>
        <taxon>Embryophyta</taxon>
        <taxon>Tracheophyta</taxon>
        <taxon>Spermatophyta</taxon>
        <taxon>Magnoliopsida</taxon>
        <taxon>eudicotyledons</taxon>
        <taxon>Gunneridae</taxon>
        <taxon>Pentapetalae</taxon>
        <taxon>asterids</taxon>
        <taxon>lamiids</taxon>
        <taxon>Lamiales</taxon>
        <taxon>Orobanchaceae</taxon>
        <taxon>Orobanchaceae incertae sedis</taxon>
        <taxon>Phtheirospermum</taxon>
    </lineage>
</organism>
<proteinExistence type="predicted"/>
<protein>
    <submittedName>
        <fullName evidence="2">Putative F-box/LRR-repeat protein at5g02930</fullName>
    </submittedName>
</protein>
<dbReference type="InterPro" id="IPR050232">
    <property type="entry name" value="FBL13/AtMIF1-like"/>
</dbReference>
<sequence>MSGERAHKLENEENSSDNKWIKEAPIDRLSALPDSLIIHIISLIGYNVKEAAVTSVLSKRWQFIWSELPRLCFRNRSLEIEKKRDFVSWVGRTLLLRSSGTYLEKFKIDFLYEECFASDLNALVRFAVRSKAKELILMLYSSAHLYTLPQVLYSNSSLRYLHLEQCVVAPRRTINWRSMTALCIQGAELDEHVIHKVLSGCPVLRRLWLMECWGFERLDLYSESLDMLKITDTEDKNGGAPLLEISAPYLRTLSIDFNPVRRKLQLTNVPSLVSVSIHFDVFGNSVEVMNNTVELFENIWHVKDLKLEGACVEVCIDALIFFDVVDKRMTIFHSLSHMQVVSELVVHGQRLPQSRRDFLRLDTSREEDCIPGILGLLESSPNLDTLLIMSYEYCNSYETSVRPWGPIARDDLNCDLLNLKTIRLFDCADPNLGGEPMLTIARILLKRATSLEMMVIDAQNNLIDFSSEFAKISQMVLSYPRSSERAEIVLHQ</sequence>
<evidence type="ECO:0000313" key="2">
    <source>
        <dbReference type="EMBL" id="GFP99790.1"/>
    </source>
</evidence>
<comment type="caution">
    <text evidence="2">The sequence shown here is derived from an EMBL/GenBank/DDBJ whole genome shotgun (WGS) entry which is preliminary data.</text>
</comment>
<dbReference type="EMBL" id="BMAC01000588">
    <property type="protein sequence ID" value="GFP99790.1"/>
    <property type="molecule type" value="Genomic_DNA"/>
</dbReference>
<dbReference type="Proteomes" id="UP000653305">
    <property type="component" value="Unassembled WGS sequence"/>
</dbReference>
<dbReference type="SUPFAM" id="SSF52058">
    <property type="entry name" value="L domain-like"/>
    <property type="match status" value="1"/>
</dbReference>
<dbReference type="Gene3D" id="3.80.10.10">
    <property type="entry name" value="Ribonuclease Inhibitor"/>
    <property type="match status" value="1"/>
</dbReference>